<proteinExistence type="predicted"/>
<dbReference type="AlphaFoldDB" id="A0A1H8NQD3"/>
<dbReference type="PROSITE" id="PS01124">
    <property type="entry name" value="HTH_ARAC_FAMILY_2"/>
    <property type="match status" value="1"/>
</dbReference>
<dbReference type="InterPro" id="IPR020449">
    <property type="entry name" value="Tscrpt_reg_AraC-type_HTH"/>
</dbReference>
<dbReference type="Proteomes" id="UP000198809">
    <property type="component" value="Unassembled WGS sequence"/>
</dbReference>
<evidence type="ECO:0000256" key="1">
    <source>
        <dbReference type="ARBA" id="ARBA00023015"/>
    </source>
</evidence>
<accession>A0A1H8NQD3</accession>
<dbReference type="OrthoDB" id="9776971at2"/>
<evidence type="ECO:0000313" key="6">
    <source>
        <dbReference type="EMBL" id="SEO31795.1"/>
    </source>
</evidence>
<dbReference type="GO" id="GO:0003700">
    <property type="term" value="F:DNA-binding transcription factor activity"/>
    <property type="evidence" value="ECO:0007669"/>
    <property type="project" value="InterPro"/>
</dbReference>
<organism evidence="6 7">
    <name type="scientific">Paenibacillus sophorae</name>
    <dbReference type="NCBI Taxonomy" id="1333845"/>
    <lineage>
        <taxon>Bacteria</taxon>
        <taxon>Bacillati</taxon>
        <taxon>Bacillota</taxon>
        <taxon>Bacilli</taxon>
        <taxon>Bacillales</taxon>
        <taxon>Paenibacillaceae</taxon>
        <taxon>Paenibacillus</taxon>
    </lineage>
</organism>
<sequence length="290" mass="34609">MNYSHESIMVPEGFLAWIYLHSENQVTLVEDHWHRSLELTLMLEGESLYNINGNEILVRENELVLINSGEIHSCQIDWSKPYEALTIIFPFDLLKQSNPSVEKFFFTLDNDSPSYTQLVSMFRETYHLFKKRASNPHYQLKLNSVFYDILYLLMTSFITEKKLSLSVKSQKYWNRCQMIIEHIDEHYKEQLTLTSLSRDFGISKEHLARTFKEYMGTTFKKHLTRIRLFYAYQLLIYTDYSLLEIAMKEGFTDSRSFINSFKEIYGITPQKYRKTLANHHIIRHKKYDLT</sequence>
<evidence type="ECO:0000313" key="8">
    <source>
        <dbReference type="Proteomes" id="UP000683429"/>
    </source>
</evidence>
<name>A0A1H8NQD3_9BACL</name>
<dbReference type="PRINTS" id="PR00032">
    <property type="entry name" value="HTHARAC"/>
</dbReference>
<keyword evidence="2" id="KW-0238">DNA-binding</keyword>
<dbReference type="PANTHER" id="PTHR43280:SF2">
    <property type="entry name" value="HTH-TYPE TRANSCRIPTIONAL REGULATOR EXSA"/>
    <property type="match status" value="1"/>
</dbReference>
<evidence type="ECO:0000256" key="2">
    <source>
        <dbReference type="ARBA" id="ARBA00023125"/>
    </source>
</evidence>
<dbReference type="InterPro" id="IPR003313">
    <property type="entry name" value="AraC-bd"/>
</dbReference>
<evidence type="ECO:0000313" key="7">
    <source>
        <dbReference type="Proteomes" id="UP000198809"/>
    </source>
</evidence>
<gene>
    <name evidence="5" type="ORF">KP014_21620</name>
    <name evidence="6" type="ORF">SAMN04487895_106358</name>
</gene>
<dbReference type="PANTHER" id="PTHR43280">
    <property type="entry name" value="ARAC-FAMILY TRANSCRIPTIONAL REGULATOR"/>
    <property type="match status" value="1"/>
</dbReference>
<dbReference type="Pfam" id="PF12833">
    <property type="entry name" value="HTH_18"/>
    <property type="match status" value="1"/>
</dbReference>
<dbReference type="Pfam" id="PF02311">
    <property type="entry name" value="AraC_binding"/>
    <property type="match status" value="1"/>
</dbReference>
<dbReference type="SUPFAM" id="SSF51215">
    <property type="entry name" value="Regulatory protein AraC"/>
    <property type="match status" value="1"/>
</dbReference>
<dbReference type="STRING" id="1333845.SAMN04487895_106358"/>
<dbReference type="EMBL" id="FODH01000006">
    <property type="protein sequence ID" value="SEO31795.1"/>
    <property type="molecule type" value="Genomic_DNA"/>
</dbReference>
<dbReference type="GO" id="GO:0043565">
    <property type="term" value="F:sequence-specific DNA binding"/>
    <property type="evidence" value="ECO:0007669"/>
    <property type="project" value="InterPro"/>
</dbReference>
<dbReference type="Gene3D" id="1.10.10.60">
    <property type="entry name" value="Homeodomain-like"/>
    <property type="match status" value="2"/>
</dbReference>
<dbReference type="Gene3D" id="2.60.120.10">
    <property type="entry name" value="Jelly Rolls"/>
    <property type="match status" value="1"/>
</dbReference>
<evidence type="ECO:0000259" key="4">
    <source>
        <dbReference type="PROSITE" id="PS01124"/>
    </source>
</evidence>
<keyword evidence="8" id="KW-1185">Reference proteome</keyword>
<protein>
    <submittedName>
        <fullName evidence="5">AraC family transcriptional regulator</fullName>
    </submittedName>
    <submittedName>
        <fullName evidence="6">AraC-like ligand binding domain-containing protein</fullName>
    </submittedName>
</protein>
<dbReference type="SMART" id="SM00342">
    <property type="entry name" value="HTH_ARAC"/>
    <property type="match status" value="1"/>
</dbReference>
<dbReference type="SUPFAM" id="SSF46689">
    <property type="entry name" value="Homeodomain-like"/>
    <property type="match status" value="2"/>
</dbReference>
<reference evidence="5 8" key="2">
    <citation type="submission" date="2021-06" db="EMBL/GenBank/DDBJ databases">
        <title>Whole genome sequence of Paenibacillus sophorae DSM23020 for comparative genomics.</title>
        <authorList>
            <person name="Kim M.-J."/>
            <person name="Lee G."/>
            <person name="Shin J.-H."/>
        </authorList>
    </citation>
    <scope>NUCLEOTIDE SEQUENCE [LARGE SCALE GENOMIC DNA]</scope>
    <source>
        <strain evidence="5 8">DSM 23020</strain>
    </source>
</reference>
<dbReference type="InterPro" id="IPR009057">
    <property type="entry name" value="Homeodomain-like_sf"/>
</dbReference>
<feature type="domain" description="HTH araC/xylS-type" evidence="4">
    <location>
        <begin position="177"/>
        <end position="275"/>
    </location>
</feature>
<evidence type="ECO:0000313" key="5">
    <source>
        <dbReference type="EMBL" id="QWU14507.1"/>
    </source>
</evidence>
<dbReference type="InterPro" id="IPR037923">
    <property type="entry name" value="HTH-like"/>
</dbReference>
<dbReference type="Proteomes" id="UP000683429">
    <property type="component" value="Chromosome"/>
</dbReference>
<dbReference type="InterPro" id="IPR018060">
    <property type="entry name" value="HTH_AraC"/>
</dbReference>
<keyword evidence="3" id="KW-0804">Transcription</keyword>
<dbReference type="EMBL" id="CP076607">
    <property type="protein sequence ID" value="QWU14507.1"/>
    <property type="molecule type" value="Genomic_DNA"/>
</dbReference>
<reference evidence="6 7" key="1">
    <citation type="submission" date="2016-10" db="EMBL/GenBank/DDBJ databases">
        <authorList>
            <person name="de Groot N.N."/>
        </authorList>
    </citation>
    <scope>NUCLEOTIDE SEQUENCE [LARGE SCALE GENOMIC DNA]</scope>
    <source>
        <strain evidence="6 7">CGMCC 1.10238</strain>
    </source>
</reference>
<evidence type="ECO:0000256" key="3">
    <source>
        <dbReference type="ARBA" id="ARBA00023163"/>
    </source>
</evidence>
<keyword evidence="1" id="KW-0805">Transcription regulation</keyword>
<dbReference type="InterPro" id="IPR014710">
    <property type="entry name" value="RmlC-like_jellyroll"/>
</dbReference>
<dbReference type="RefSeq" id="WP_036597073.1">
    <property type="nucleotide sequence ID" value="NZ_CP076607.1"/>
</dbReference>